<dbReference type="InterPro" id="IPR001810">
    <property type="entry name" value="F-box_dom"/>
</dbReference>
<dbReference type="Pfam" id="PF00566">
    <property type="entry name" value="RabGAP-TBC"/>
    <property type="match status" value="1"/>
</dbReference>
<dbReference type="Gene3D" id="1.10.8.270">
    <property type="entry name" value="putative rabgap domain of human tbc1 domain family member 14 like domains"/>
    <property type="match status" value="1"/>
</dbReference>
<dbReference type="SMART" id="SM00164">
    <property type="entry name" value="TBC"/>
    <property type="match status" value="1"/>
</dbReference>
<dbReference type="PANTHER" id="PTHR22957:SF26">
    <property type="entry name" value="LD44506P"/>
    <property type="match status" value="1"/>
</dbReference>
<dbReference type="PROSITE" id="PS50086">
    <property type="entry name" value="TBC_RABGAP"/>
    <property type="match status" value="1"/>
</dbReference>
<feature type="domain" description="Rab-GAP TBC" evidence="4">
    <location>
        <begin position="190"/>
        <end position="416"/>
    </location>
</feature>
<dbReference type="FunFam" id="1.10.472.80:FF:000001">
    <property type="entry name" value="TBC1 domain family member 22B"/>
    <property type="match status" value="1"/>
</dbReference>
<dbReference type="EMBL" id="JAPTSV010000011">
    <property type="protein sequence ID" value="KAJ1522805.1"/>
    <property type="molecule type" value="Genomic_DNA"/>
</dbReference>
<feature type="domain" description="F-box" evidence="5">
    <location>
        <begin position="667"/>
        <end position="714"/>
    </location>
</feature>
<keyword evidence="7" id="KW-1185">Reference proteome</keyword>
<dbReference type="GO" id="GO:0071889">
    <property type="term" value="F:14-3-3 protein binding"/>
    <property type="evidence" value="ECO:0007669"/>
    <property type="project" value="UniProtKB-ARBA"/>
</dbReference>
<sequence>MDGIGDSFEEGKPSFWKKTSKAVPGRPSPKRDVRTNSYKSSSTSTSFQDFQESVNDAWDLGDDDICGSAGVTISSRVSQSAALSVINNHRNTAGGDDERSPQQPILSERKKTEAIQRLALLQNTQAAPVAVVQHTPHHARQFPGRPQPLRGLPNSGSREGEESSKLERFQPLLESTLLNLEDLRQLSWSGIPVKVRAITWRLLSGYVPANLERRQHVLEQKRQDYWNLVKQYFNTERDEAYEDTYRQIHIDIPRMSPLIALFQQQTVQEMFERILYIWAIRHPASGYVQGMNDLVTPFYIVFLQEAIPSDCDLDTFDVSRLSKEQRDIIEADSFWCLSKFLDGIQDNYIFAQLGIQRKVNQLKELIQRIDTPLHRHLQQHGVDYLQFSFRWMNNLLTRELPLYCTIRLWDTYLAESDGFASFQLYVCAAFLMHWRQELLQEKDFQGLMLMLQNLPTQRWTDSEISIVVAEAYRLKFTFADAPNHLQSSDKPGLVGRLQRFFCVLCYQRLISLMKLRTRGAPARRRRPEKIVEVEDEIVEDVAGMDLEDAVAEEEELPPTPPPPRRQLPRRSVAPRAPLEPLPPARPRARAAPKGGVQKRKVVRPTVRPRPTAAVPAAPRATRVRRAKAKADDEPVLKEGKEEDVEGVEEAAADDNDDNNSKLADKSITTIDDLPEEVMLGIFSYFRPPQLCWKIGRVCRRWASWSVSPFLWRNKDYILSPDPSLGGKQNNK</sequence>
<dbReference type="InterPro" id="IPR000195">
    <property type="entry name" value="Rab-GAP-TBC_dom"/>
</dbReference>
<evidence type="ECO:0000256" key="3">
    <source>
        <dbReference type="SAM" id="MobiDB-lite"/>
    </source>
</evidence>
<comment type="caution">
    <text evidence="6">The sequence shown here is derived from an EMBL/GenBank/DDBJ whole genome shotgun (WGS) entry which is preliminary data.</text>
</comment>
<comment type="function">
    <text evidence="2">May act as a GTPase-activating protein for Rab family protein(s).</text>
</comment>
<feature type="region of interest" description="Disordered" evidence="3">
    <location>
        <begin position="550"/>
        <end position="662"/>
    </location>
</feature>
<dbReference type="AlphaFoldDB" id="A0AAV7XDQ4"/>
<dbReference type="PANTHER" id="PTHR22957">
    <property type="entry name" value="TBC1 DOMAIN FAMILY MEMBER GTPASE-ACTIVATING PROTEIN"/>
    <property type="match status" value="1"/>
</dbReference>
<dbReference type="Proteomes" id="UP001075354">
    <property type="component" value="Chromosome 11"/>
</dbReference>
<evidence type="ECO:0000259" key="4">
    <source>
        <dbReference type="PROSITE" id="PS50086"/>
    </source>
</evidence>
<gene>
    <name evidence="6" type="ORF">ONE63_001960</name>
</gene>
<dbReference type="InterPro" id="IPR035969">
    <property type="entry name" value="Rab-GAP_TBC_sf"/>
</dbReference>
<evidence type="ECO:0000256" key="2">
    <source>
        <dbReference type="ARBA" id="ARBA00043879"/>
    </source>
</evidence>
<evidence type="ECO:0000259" key="5">
    <source>
        <dbReference type="PROSITE" id="PS50181"/>
    </source>
</evidence>
<accession>A0AAV7XDQ4</accession>
<dbReference type="SUPFAM" id="SSF47923">
    <property type="entry name" value="Ypt/Rab-GAP domain of gyp1p"/>
    <property type="match status" value="2"/>
</dbReference>
<feature type="region of interest" description="Disordered" evidence="3">
    <location>
        <begin position="135"/>
        <end position="166"/>
    </location>
</feature>
<feature type="compositionally biased region" description="Basic residues" evidence="3">
    <location>
        <begin position="586"/>
        <end position="602"/>
    </location>
</feature>
<feature type="compositionally biased region" description="Low complexity" evidence="3">
    <location>
        <begin position="603"/>
        <end position="620"/>
    </location>
</feature>
<evidence type="ECO:0008006" key="8">
    <source>
        <dbReference type="Google" id="ProtNLM"/>
    </source>
</evidence>
<dbReference type="InterPro" id="IPR036047">
    <property type="entry name" value="F-box-like_dom_sf"/>
</dbReference>
<proteinExistence type="predicted"/>
<dbReference type="Pfam" id="PF12937">
    <property type="entry name" value="F-box-like"/>
    <property type="match status" value="1"/>
</dbReference>
<dbReference type="SUPFAM" id="SSF81383">
    <property type="entry name" value="F-box domain"/>
    <property type="match status" value="1"/>
</dbReference>
<evidence type="ECO:0000313" key="6">
    <source>
        <dbReference type="EMBL" id="KAJ1522805.1"/>
    </source>
</evidence>
<dbReference type="GO" id="GO:0005096">
    <property type="term" value="F:GTPase activator activity"/>
    <property type="evidence" value="ECO:0007669"/>
    <property type="project" value="UniProtKB-KW"/>
</dbReference>
<name>A0AAV7XDQ4_9NEOP</name>
<organism evidence="6 7">
    <name type="scientific">Megalurothrips usitatus</name>
    <name type="common">bean blossom thrips</name>
    <dbReference type="NCBI Taxonomy" id="439358"/>
    <lineage>
        <taxon>Eukaryota</taxon>
        <taxon>Metazoa</taxon>
        <taxon>Ecdysozoa</taxon>
        <taxon>Arthropoda</taxon>
        <taxon>Hexapoda</taxon>
        <taxon>Insecta</taxon>
        <taxon>Pterygota</taxon>
        <taxon>Neoptera</taxon>
        <taxon>Paraneoptera</taxon>
        <taxon>Thysanoptera</taxon>
        <taxon>Terebrantia</taxon>
        <taxon>Thripoidea</taxon>
        <taxon>Thripidae</taxon>
        <taxon>Megalurothrips</taxon>
    </lineage>
</organism>
<feature type="compositionally biased region" description="Basic and acidic residues" evidence="3">
    <location>
        <begin position="628"/>
        <end position="640"/>
    </location>
</feature>
<evidence type="ECO:0000313" key="7">
    <source>
        <dbReference type="Proteomes" id="UP001075354"/>
    </source>
</evidence>
<protein>
    <recommendedName>
        <fullName evidence="8">TBC1 domain family member 22B</fullName>
    </recommendedName>
</protein>
<dbReference type="Gene3D" id="1.10.472.80">
    <property type="entry name" value="Ypt/Rab-GAP domain of gyp1p, domain 3"/>
    <property type="match status" value="1"/>
</dbReference>
<reference evidence="6" key="1">
    <citation type="submission" date="2022-12" db="EMBL/GenBank/DDBJ databases">
        <title>Chromosome-level genome assembly of the bean flower thrips Megalurothrips usitatus.</title>
        <authorList>
            <person name="Ma L."/>
            <person name="Liu Q."/>
            <person name="Li H."/>
            <person name="Cai W."/>
        </authorList>
    </citation>
    <scope>NUCLEOTIDE SEQUENCE</scope>
    <source>
        <strain evidence="6">Cailab_2022a</strain>
    </source>
</reference>
<dbReference type="Gene3D" id="1.20.1280.50">
    <property type="match status" value="1"/>
</dbReference>
<feature type="region of interest" description="Disordered" evidence="3">
    <location>
        <begin position="1"/>
        <end position="49"/>
    </location>
</feature>
<evidence type="ECO:0000256" key="1">
    <source>
        <dbReference type="ARBA" id="ARBA00022468"/>
    </source>
</evidence>
<dbReference type="FunFam" id="1.10.8.270:FF:000004">
    <property type="entry name" value="TBC1 domain family, member 22B"/>
    <property type="match status" value="1"/>
</dbReference>
<dbReference type="PROSITE" id="PS50181">
    <property type="entry name" value="FBOX"/>
    <property type="match status" value="1"/>
</dbReference>
<keyword evidence="1" id="KW-0343">GTPase activation</keyword>
<feature type="compositionally biased region" description="Acidic residues" evidence="3">
    <location>
        <begin position="641"/>
        <end position="657"/>
    </location>
</feature>